<protein>
    <submittedName>
        <fullName evidence="1">Uncharacterized protein</fullName>
    </submittedName>
</protein>
<evidence type="ECO:0000313" key="2">
    <source>
        <dbReference type="Proteomes" id="UP000689195"/>
    </source>
</evidence>
<sequence length="166" mass="20150">MSFFNYFKKTQKNNEEQQKCKIRNYFEKMKNSQLKFLFQEQVSKFKPVGKVSYKCFKQKYQFQDLKFNTKKKLNLPGPQKCLFLLNYLLTTQRKRMNCQKKIKICEKQKQNELKQNNKYQILEVYKYQSIHLSFQTCFQQNFELAFPLFILINSLLISTDIPVTTN</sequence>
<keyword evidence="2" id="KW-1185">Reference proteome</keyword>
<accession>A0A8S1YFA5</accession>
<dbReference type="AlphaFoldDB" id="A0A8S1YFA5"/>
<name>A0A8S1YFA5_9CILI</name>
<proteinExistence type="predicted"/>
<dbReference type="EMBL" id="CAJJDO010000170">
    <property type="protein sequence ID" value="CAD8212705.1"/>
    <property type="molecule type" value="Genomic_DNA"/>
</dbReference>
<organism evidence="1 2">
    <name type="scientific">Paramecium pentaurelia</name>
    <dbReference type="NCBI Taxonomy" id="43138"/>
    <lineage>
        <taxon>Eukaryota</taxon>
        <taxon>Sar</taxon>
        <taxon>Alveolata</taxon>
        <taxon>Ciliophora</taxon>
        <taxon>Intramacronucleata</taxon>
        <taxon>Oligohymenophorea</taxon>
        <taxon>Peniculida</taxon>
        <taxon>Parameciidae</taxon>
        <taxon>Paramecium</taxon>
    </lineage>
</organism>
<evidence type="ECO:0000313" key="1">
    <source>
        <dbReference type="EMBL" id="CAD8212705.1"/>
    </source>
</evidence>
<reference evidence="1" key="1">
    <citation type="submission" date="2021-01" db="EMBL/GenBank/DDBJ databases">
        <authorList>
            <consortium name="Genoscope - CEA"/>
            <person name="William W."/>
        </authorList>
    </citation>
    <scope>NUCLEOTIDE SEQUENCE</scope>
</reference>
<gene>
    <name evidence="1" type="ORF">PPENT_87.1.T1700059</name>
</gene>
<dbReference type="Proteomes" id="UP000689195">
    <property type="component" value="Unassembled WGS sequence"/>
</dbReference>
<comment type="caution">
    <text evidence="1">The sequence shown here is derived from an EMBL/GenBank/DDBJ whole genome shotgun (WGS) entry which is preliminary data.</text>
</comment>